<accession>A0A5S5BQ76</accession>
<keyword evidence="2" id="KW-1185">Reference proteome</keyword>
<dbReference type="NCBIfam" id="TIGR01563">
    <property type="entry name" value="gp16_SPP1"/>
    <property type="match status" value="1"/>
</dbReference>
<comment type="caution">
    <text evidence="1">The sequence shown here is derived from an EMBL/GenBank/DDBJ whole genome shotgun (WGS) entry which is preliminary data.</text>
</comment>
<proteinExistence type="predicted"/>
<dbReference type="InterPro" id="IPR008767">
    <property type="entry name" value="Phage_SPP1_head-tail_adaptor"/>
</dbReference>
<sequence>MMWRDVVYLLTPGEKTRDKYGAEVIGEPIQREVMANRKSVRQTEFYQAHAVGIRPEIVFEVQAAEYQQEQTLIHEGTTYHVVRTYSKSGEHLELVCSRTSLEV</sequence>
<evidence type="ECO:0000313" key="2">
    <source>
        <dbReference type="Proteomes" id="UP000323257"/>
    </source>
</evidence>
<reference evidence="1 2" key="1">
    <citation type="submission" date="2019-07" db="EMBL/GenBank/DDBJ databases">
        <title>Genomic Encyclopedia of Type Strains, Phase III (KMG-III): the genomes of soil and plant-associated and newly described type strains.</title>
        <authorList>
            <person name="Whitman W."/>
        </authorList>
    </citation>
    <scope>NUCLEOTIDE SEQUENCE [LARGE SCALE GENOMIC DNA]</scope>
    <source>
        <strain evidence="1 2">BL24</strain>
    </source>
</reference>
<gene>
    <name evidence="1" type="ORF">BCM02_12318</name>
</gene>
<name>A0A5S5BQ76_9BACL</name>
<evidence type="ECO:0000313" key="1">
    <source>
        <dbReference type="EMBL" id="TYP67693.1"/>
    </source>
</evidence>
<dbReference type="Proteomes" id="UP000323257">
    <property type="component" value="Unassembled WGS sequence"/>
</dbReference>
<dbReference type="AlphaFoldDB" id="A0A5S5BQ76"/>
<organism evidence="1 2">
    <name type="scientific">Paenibacillus methanolicus</name>
    <dbReference type="NCBI Taxonomy" id="582686"/>
    <lineage>
        <taxon>Bacteria</taxon>
        <taxon>Bacillati</taxon>
        <taxon>Bacillota</taxon>
        <taxon>Bacilli</taxon>
        <taxon>Bacillales</taxon>
        <taxon>Paenibacillaceae</taxon>
        <taxon>Paenibacillus</taxon>
    </lineage>
</organism>
<dbReference type="EMBL" id="VNHS01000023">
    <property type="protein sequence ID" value="TYP67693.1"/>
    <property type="molecule type" value="Genomic_DNA"/>
</dbReference>
<protein>
    <submittedName>
        <fullName evidence="1">SPP1 family predicted phage head-tail adaptor</fullName>
    </submittedName>
</protein>
<dbReference type="OrthoDB" id="2051942at2"/>